<evidence type="ECO:0000256" key="4">
    <source>
        <dbReference type="ARBA" id="ARBA00011233"/>
    </source>
</evidence>
<evidence type="ECO:0000256" key="7">
    <source>
        <dbReference type="ARBA" id="ARBA00023270"/>
    </source>
</evidence>
<keyword evidence="10" id="KW-1185">Reference proteome</keyword>
<evidence type="ECO:0000313" key="10">
    <source>
        <dbReference type="Proteomes" id="UP000293671"/>
    </source>
</evidence>
<proteinExistence type="inferred from homology"/>
<evidence type="ECO:0000256" key="2">
    <source>
        <dbReference type="ARBA" id="ARBA00004736"/>
    </source>
</evidence>
<organism evidence="9 10">
    <name type="scientific">Rivibacter subsaxonicus</name>
    <dbReference type="NCBI Taxonomy" id="457575"/>
    <lineage>
        <taxon>Bacteria</taxon>
        <taxon>Pseudomonadati</taxon>
        <taxon>Pseudomonadota</taxon>
        <taxon>Betaproteobacteria</taxon>
        <taxon>Burkholderiales</taxon>
        <taxon>Rivibacter</taxon>
    </lineage>
</organism>
<dbReference type="EC" id="4.1.2.14" evidence="5"/>
<keyword evidence="7" id="KW-0704">Schiff base</keyword>
<dbReference type="InterPro" id="IPR031338">
    <property type="entry name" value="KDPG/KHG_AS_2"/>
</dbReference>
<gene>
    <name evidence="9" type="ORF">EV670_3595</name>
</gene>
<reference evidence="9 10" key="1">
    <citation type="submission" date="2019-02" db="EMBL/GenBank/DDBJ databases">
        <title>Genomic Encyclopedia of Type Strains, Phase IV (KMG-IV): sequencing the most valuable type-strain genomes for metagenomic binning, comparative biology and taxonomic classification.</title>
        <authorList>
            <person name="Goeker M."/>
        </authorList>
    </citation>
    <scope>NUCLEOTIDE SEQUENCE [LARGE SCALE GENOMIC DNA]</scope>
    <source>
        <strain evidence="9 10">DSM 19570</strain>
    </source>
</reference>
<keyword evidence="8" id="KW-0119">Carbohydrate metabolism</keyword>
<evidence type="ECO:0000313" key="9">
    <source>
        <dbReference type="EMBL" id="RZT91919.1"/>
    </source>
</evidence>
<evidence type="ECO:0000256" key="8">
    <source>
        <dbReference type="ARBA" id="ARBA00023277"/>
    </source>
</evidence>
<dbReference type="Pfam" id="PF01081">
    <property type="entry name" value="Aldolase"/>
    <property type="match status" value="1"/>
</dbReference>
<dbReference type="PANTHER" id="PTHR30246">
    <property type="entry name" value="2-KETO-3-DEOXY-6-PHOSPHOGLUCONATE ALDOLASE"/>
    <property type="match status" value="1"/>
</dbReference>
<keyword evidence="6" id="KW-0456">Lyase</keyword>
<dbReference type="PROSITE" id="PS00160">
    <property type="entry name" value="ALDOLASE_KDPG_KHG_2"/>
    <property type="match status" value="1"/>
</dbReference>
<dbReference type="Proteomes" id="UP000293671">
    <property type="component" value="Unassembled WGS sequence"/>
</dbReference>
<evidence type="ECO:0000256" key="1">
    <source>
        <dbReference type="ARBA" id="ARBA00000654"/>
    </source>
</evidence>
<dbReference type="PANTHER" id="PTHR30246:SF1">
    <property type="entry name" value="2-DEHYDRO-3-DEOXY-6-PHOSPHOGALACTONATE ALDOLASE-RELATED"/>
    <property type="match status" value="1"/>
</dbReference>
<comment type="caution">
    <text evidence="9">The sequence shown here is derived from an EMBL/GenBank/DDBJ whole genome shotgun (WGS) entry which is preliminary data.</text>
</comment>
<evidence type="ECO:0000256" key="6">
    <source>
        <dbReference type="ARBA" id="ARBA00023239"/>
    </source>
</evidence>
<dbReference type="CDD" id="cd00452">
    <property type="entry name" value="KDPG_aldolase"/>
    <property type="match status" value="1"/>
</dbReference>
<comment type="subunit">
    <text evidence="4">Homotrimer.</text>
</comment>
<dbReference type="InterPro" id="IPR013785">
    <property type="entry name" value="Aldolase_TIM"/>
</dbReference>
<sequence length="212" mass="21141">MSAMNIRDLMHASPVMPVIVLDRVADAVPLARALVAGGIRVLEVTLRTAAALESVRAIRAEVPQALVGVGTVTTPAELDAAQAAGAVFGVSPGASPALLRAIAASGLPFLPGVMTPSDVIAAREAGFEALKLFPAAQAGGIGMLKALAGPFPGLVFCPTGGIDAGSAPDFLALPNVLCVGGSWLAPKALVEAGDWAGIERIARAAAALRPAA</sequence>
<name>A0A4V2FRV4_9BURK</name>
<dbReference type="PROSITE" id="PS00159">
    <property type="entry name" value="ALDOLASE_KDPG_KHG_1"/>
    <property type="match status" value="1"/>
</dbReference>
<dbReference type="InterPro" id="IPR000887">
    <property type="entry name" value="Aldlse_KDPG_KHG"/>
</dbReference>
<comment type="pathway">
    <text evidence="2">Carbohydrate acid metabolism; 2-dehydro-3-deoxy-D-gluconate degradation; D-glyceraldehyde 3-phosphate and pyruvate from 2-dehydro-3-deoxy-D-gluconate: step 2/2.</text>
</comment>
<dbReference type="SUPFAM" id="SSF51569">
    <property type="entry name" value="Aldolase"/>
    <property type="match status" value="1"/>
</dbReference>
<dbReference type="NCBIfam" id="NF004325">
    <property type="entry name" value="PRK05718.1"/>
    <property type="match status" value="1"/>
</dbReference>
<dbReference type="Gene3D" id="3.20.20.70">
    <property type="entry name" value="Aldolase class I"/>
    <property type="match status" value="1"/>
</dbReference>
<dbReference type="EMBL" id="SHKP01000010">
    <property type="protein sequence ID" value="RZT91919.1"/>
    <property type="molecule type" value="Genomic_DNA"/>
</dbReference>
<evidence type="ECO:0000256" key="3">
    <source>
        <dbReference type="ARBA" id="ARBA00006906"/>
    </source>
</evidence>
<protein>
    <recommendedName>
        <fullName evidence="5">2-dehydro-3-deoxy-phosphogluconate aldolase</fullName>
        <ecNumber evidence="5">4.1.2.14</ecNumber>
    </recommendedName>
</protein>
<accession>A0A4V2FRV4</accession>
<dbReference type="NCBIfam" id="TIGR01182">
    <property type="entry name" value="eda"/>
    <property type="match status" value="1"/>
</dbReference>
<dbReference type="InterPro" id="IPR031337">
    <property type="entry name" value="KDPG/KHG_AS_1"/>
</dbReference>
<comment type="catalytic activity">
    <reaction evidence="1">
        <text>2-dehydro-3-deoxy-6-phospho-D-gluconate = D-glyceraldehyde 3-phosphate + pyruvate</text>
        <dbReference type="Rhea" id="RHEA:17089"/>
        <dbReference type="ChEBI" id="CHEBI:15361"/>
        <dbReference type="ChEBI" id="CHEBI:57569"/>
        <dbReference type="ChEBI" id="CHEBI:59776"/>
        <dbReference type="EC" id="4.1.2.14"/>
    </reaction>
</comment>
<comment type="similarity">
    <text evidence="3">Belongs to the KHG/KDPG aldolase family.</text>
</comment>
<dbReference type="AlphaFoldDB" id="A0A4V2FRV4"/>
<dbReference type="GO" id="GO:0008675">
    <property type="term" value="F:2-dehydro-3-deoxy-phosphogluconate aldolase activity"/>
    <property type="evidence" value="ECO:0007669"/>
    <property type="project" value="UniProtKB-EC"/>
</dbReference>
<evidence type="ECO:0000256" key="5">
    <source>
        <dbReference type="ARBA" id="ARBA00013063"/>
    </source>
</evidence>